<dbReference type="EMBL" id="QSKV01000010">
    <property type="protein sequence ID" value="RHE90385.1"/>
    <property type="molecule type" value="Genomic_DNA"/>
</dbReference>
<proteinExistence type="predicted"/>
<dbReference type="AlphaFoldDB" id="A0A414L761"/>
<accession>A0A414L761</accession>
<comment type="caution">
    <text evidence="1">The sequence shown here is derived from an EMBL/GenBank/DDBJ whole genome shotgun (WGS) entry which is preliminary data.</text>
</comment>
<sequence length="77" mass="8805">MAKIRIPYRRKYKQALLKSERSVQADNAQFSASYFTVNEQISYRKVSLIVRSAGTKIRGIFGRTKCLIKIILTVPAI</sequence>
<name>A0A414L761_9BACE</name>
<evidence type="ECO:0000313" key="2">
    <source>
        <dbReference type="Proteomes" id="UP000285650"/>
    </source>
</evidence>
<reference evidence="1 2" key="1">
    <citation type="submission" date="2018-08" db="EMBL/GenBank/DDBJ databases">
        <title>A genome reference for cultivated species of the human gut microbiota.</title>
        <authorList>
            <person name="Zou Y."/>
            <person name="Xue W."/>
            <person name="Luo G."/>
        </authorList>
    </citation>
    <scope>NUCLEOTIDE SEQUENCE [LARGE SCALE GENOMIC DNA]</scope>
    <source>
        <strain evidence="1 2">AM27-17</strain>
    </source>
</reference>
<protein>
    <submittedName>
        <fullName evidence="1">Uncharacterized protein</fullName>
    </submittedName>
</protein>
<gene>
    <name evidence="1" type="ORF">DW712_15260</name>
</gene>
<organism evidence="1 2">
    <name type="scientific">Bacteroides intestinalis</name>
    <dbReference type="NCBI Taxonomy" id="329854"/>
    <lineage>
        <taxon>Bacteria</taxon>
        <taxon>Pseudomonadati</taxon>
        <taxon>Bacteroidota</taxon>
        <taxon>Bacteroidia</taxon>
        <taxon>Bacteroidales</taxon>
        <taxon>Bacteroidaceae</taxon>
        <taxon>Bacteroides</taxon>
    </lineage>
</organism>
<evidence type="ECO:0000313" key="1">
    <source>
        <dbReference type="EMBL" id="RHE90385.1"/>
    </source>
</evidence>
<dbReference type="Proteomes" id="UP000285650">
    <property type="component" value="Unassembled WGS sequence"/>
</dbReference>